<dbReference type="Proteomes" id="UP000617734">
    <property type="component" value="Unassembled WGS sequence"/>
</dbReference>
<reference evidence="2" key="2">
    <citation type="submission" date="2020-09" db="EMBL/GenBank/DDBJ databases">
        <authorList>
            <person name="Sun Q."/>
            <person name="Ohkuma M."/>
        </authorList>
    </citation>
    <scope>NUCLEOTIDE SEQUENCE</scope>
    <source>
        <strain evidence="2">JCM 4646</strain>
    </source>
</reference>
<keyword evidence="1" id="KW-1133">Transmembrane helix</keyword>
<dbReference type="GeneID" id="95355428"/>
<evidence type="ECO:0000256" key="1">
    <source>
        <dbReference type="SAM" id="Phobius"/>
    </source>
</evidence>
<keyword evidence="3" id="KW-1185">Reference proteome</keyword>
<organism evidence="2 3">
    <name type="scientific">Kitasatospora indigofera</name>
    <dbReference type="NCBI Taxonomy" id="67307"/>
    <lineage>
        <taxon>Bacteria</taxon>
        <taxon>Bacillati</taxon>
        <taxon>Actinomycetota</taxon>
        <taxon>Actinomycetes</taxon>
        <taxon>Kitasatosporales</taxon>
        <taxon>Streptomycetaceae</taxon>
        <taxon>Kitasatospora</taxon>
    </lineage>
</organism>
<evidence type="ECO:0000313" key="3">
    <source>
        <dbReference type="Proteomes" id="UP000617734"/>
    </source>
</evidence>
<dbReference type="RefSeq" id="WP_190213196.1">
    <property type="nucleotide sequence ID" value="NZ_BNBO01000032.1"/>
</dbReference>
<keyword evidence="1" id="KW-0812">Transmembrane</keyword>
<comment type="caution">
    <text evidence="2">The sequence shown here is derived from an EMBL/GenBank/DDBJ whole genome shotgun (WGS) entry which is preliminary data.</text>
</comment>
<dbReference type="EMBL" id="BNBO01000032">
    <property type="protein sequence ID" value="GHH77316.1"/>
    <property type="molecule type" value="Genomic_DNA"/>
</dbReference>
<keyword evidence="1" id="KW-0472">Membrane</keyword>
<evidence type="ECO:0000313" key="2">
    <source>
        <dbReference type="EMBL" id="GHH77316.1"/>
    </source>
</evidence>
<gene>
    <name evidence="2" type="ORF">GCM10018781_50580</name>
</gene>
<name>A0A919G3N8_9ACTN</name>
<protein>
    <submittedName>
        <fullName evidence="2">Uncharacterized protein</fullName>
    </submittedName>
</protein>
<proteinExistence type="predicted"/>
<reference evidence="2" key="1">
    <citation type="journal article" date="2014" name="Int. J. Syst. Evol. Microbiol.">
        <title>Complete genome sequence of Corynebacterium casei LMG S-19264T (=DSM 44701T), isolated from a smear-ripened cheese.</title>
        <authorList>
            <consortium name="US DOE Joint Genome Institute (JGI-PGF)"/>
            <person name="Walter F."/>
            <person name="Albersmeier A."/>
            <person name="Kalinowski J."/>
            <person name="Ruckert C."/>
        </authorList>
    </citation>
    <scope>NUCLEOTIDE SEQUENCE</scope>
    <source>
        <strain evidence="2">JCM 4646</strain>
    </source>
</reference>
<dbReference type="AlphaFoldDB" id="A0A919G3N8"/>
<feature type="transmembrane region" description="Helical" evidence="1">
    <location>
        <begin position="70"/>
        <end position="93"/>
    </location>
</feature>
<sequence length="118" mass="12126">MPLPAAPASPCPVHGVPDNCADLMRQLAKAQQTSPARPRAVVVQDSSAVPLVDARTLQARAANRDSLRNALWLGIAVIAVIGGLTVVKLLGWVNGSIPTPQPAPAATVTVTAAPEPSR</sequence>
<accession>A0A919G3N8</accession>